<keyword evidence="3" id="KW-1185">Reference proteome</keyword>
<dbReference type="Proteomes" id="UP000652761">
    <property type="component" value="Unassembled WGS sequence"/>
</dbReference>
<name>A0A843X091_COLES</name>
<dbReference type="AlphaFoldDB" id="A0A843X091"/>
<proteinExistence type="predicted"/>
<sequence>MVGPNTLLGLAGPRREAKEEENSWYFTGLLSPWKGILLFGPLGTGKSRPRSCEGVDLHSTACQVATVRSRLRSCSAVWSRPLDCEGVLYLLSAACHTTDTESTPTFKESRPRSGSAVQSRPRCSKGVDLRSEEALLFQRSRPQLSLESTLS</sequence>
<comment type="caution">
    <text evidence="2">The sequence shown here is derived from an EMBL/GenBank/DDBJ whole genome shotgun (WGS) entry which is preliminary data.</text>
</comment>
<accession>A0A843X091</accession>
<reference evidence="2" key="1">
    <citation type="submission" date="2017-07" db="EMBL/GenBank/DDBJ databases">
        <title>Taro Niue Genome Assembly and Annotation.</title>
        <authorList>
            <person name="Atibalentja N."/>
            <person name="Keating K."/>
            <person name="Fields C.J."/>
        </authorList>
    </citation>
    <scope>NUCLEOTIDE SEQUENCE</scope>
    <source>
        <strain evidence="2">Niue_2</strain>
        <tissue evidence="2">Leaf</tissue>
    </source>
</reference>
<evidence type="ECO:0000313" key="3">
    <source>
        <dbReference type="Proteomes" id="UP000652761"/>
    </source>
</evidence>
<evidence type="ECO:0000313" key="2">
    <source>
        <dbReference type="EMBL" id="MQM09914.1"/>
    </source>
</evidence>
<protein>
    <submittedName>
        <fullName evidence="2">Uncharacterized protein</fullName>
    </submittedName>
</protein>
<feature type="region of interest" description="Disordered" evidence="1">
    <location>
        <begin position="99"/>
        <end position="125"/>
    </location>
</feature>
<evidence type="ECO:0000256" key="1">
    <source>
        <dbReference type="SAM" id="MobiDB-lite"/>
    </source>
</evidence>
<gene>
    <name evidence="2" type="ORF">Taro_042795</name>
</gene>
<dbReference type="EMBL" id="NMUH01004513">
    <property type="protein sequence ID" value="MQM09914.1"/>
    <property type="molecule type" value="Genomic_DNA"/>
</dbReference>
<organism evidence="2 3">
    <name type="scientific">Colocasia esculenta</name>
    <name type="common">Wild taro</name>
    <name type="synonym">Arum esculentum</name>
    <dbReference type="NCBI Taxonomy" id="4460"/>
    <lineage>
        <taxon>Eukaryota</taxon>
        <taxon>Viridiplantae</taxon>
        <taxon>Streptophyta</taxon>
        <taxon>Embryophyta</taxon>
        <taxon>Tracheophyta</taxon>
        <taxon>Spermatophyta</taxon>
        <taxon>Magnoliopsida</taxon>
        <taxon>Liliopsida</taxon>
        <taxon>Araceae</taxon>
        <taxon>Aroideae</taxon>
        <taxon>Colocasieae</taxon>
        <taxon>Colocasia</taxon>
    </lineage>
</organism>